<gene>
    <name evidence="2" type="ORF">CUV01_10710</name>
</gene>
<organism evidence="2 3">
    <name type="scientific">Paracoccus tegillarcae</name>
    <dbReference type="NCBI Taxonomy" id="1529068"/>
    <lineage>
        <taxon>Bacteria</taxon>
        <taxon>Pseudomonadati</taxon>
        <taxon>Pseudomonadota</taxon>
        <taxon>Alphaproteobacteria</taxon>
        <taxon>Rhodobacterales</taxon>
        <taxon>Paracoccaceae</taxon>
        <taxon>Paracoccus</taxon>
    </lineage>
</organism>
<evidence type="ECO:0000259" key="1">
    <source>
        <dbReference type="Pfam" id="PF03061"/>
    </source>
</evidence>
<dbReference type="Gene3D" id="3.10.129.10">
    <property type="entry name" value="Hotdog Thioesterase"/>
    <property type="match status" value="1"/>
</dbReference>
<keyword evidence="3" id="KW-1185">Reference proteome</keyword>
<dbReference type="EMBL" id="CP025408">
    <property type="protein sequence ID" value="AUH33798.1"/>
    <property type="molecule type" value="Genomic_DNA"/>
</dbReference>
<sequence length="139" mass="15813">MSYRRILPIEFCHCDPAGIVFYPRYVEMAQHVVENYFTEVLETPFSQMVAAGQGVPAARLEFDFRKPSRLGDRLEWVLQVEHIGRSSIRFLLNAEDRLEARITVVWIGEGFVPAPLPDPVRKRLQAHHVQGATAPGDGR</sequence>
<dbReference type="InterPro" id="IPR029069">
    <property type="entry name" value="HotDog_dom_sf"/>
</dbReference>
<evidence type="ECO:0000313" key="3">
    <source>
        <dbReference type="Proteomes" id="UP000233742"/>
    </source>
</evidence>
<evidence type="ECO:0000313" key="2">
    <source>
        <dbReference type="EMBL" id="AUH33798.1"/>
    </source>
</evidence>
<feature type="domain" description="Thioesterase" evidence="1">
    <location>
        <begin position="18"/>
        <end position="91"/>
    </location>
</feature>
<dbReference type="SUPFAM" id="SSF54637">
    <property type="entry name" value="Thioesterase/thiol ester dehydrase-isomerase"/>
    <property type="match status" value="1"/>
</dbReference>
<dbReference type="CDD" id="cd00586">
    <property type="entry name" value="4HBT"/>
    <property type="match status" value="1"/>
</dbReference>
<dbReference type="Proteomes" id="UP000233742">
    <property type="component" value="Chromosome"/>
</dbReference>
<name>A0A2K9EFR5_9RHOB</name>
<dbReference type="AlphaFoldDB" id="A0A2K9EFR5"/>
<protein>
    <submittedName>
        <fullName evidence="2">Thioesterase</fullName>
    </submittedName>
</protein>
<dbReference type="GO" id="GO:0016790">
    <property type="term" value="F:thiolester hydrolase activity"/>
    <property type="evidence" value="ECO:0007669"/>
    <property type="project" value="UniProtKB-ARBA"/>
</dbReference>
<dbReference type="Pfam" id="PF03061">
    <property type="entry name" value="4HBT"/>
    <property type="match status" value="1"/>
</dbReference>
<dbReference type="RefSeq" id="WP_101460464.1">
    <property type="nucleotide sequence ID" value="NZ_CP025408.1"/>
</dbReference>
<proteinExistence type="predicted"/>
<accession>A0A2K9EFR5</accession>
<dbReference type="InterPro" id="IPR006683">
    <property type="entry name" value="Thioestr_dom"/>
</dbReference>
<reference evidence="2 3" key="1">
    <citation type="submission" date="2017-12" db="EMBL/GenBank/DDBJ databases">
        <authorList>
            <person name="Hurst M.R.H."/>
        </authorList>
    </citation>
    <scope>NUCLEOTIDE SEQUENCE [LARGE SCALE GENOMIC DNA]</scope>
    <source>
        <strain evidence="2 3">BM15</strain>
    </source>
</reference>
<dbReference type="KEGG" id="paro:CUV01_10710"/>
<dbReference type="OrthoDB" id="7204167at2"/>